<dbReference type="AlphaFoldDB" id="A0A396IU37"/>
<organism evidence="1 2">
    <name type="scientific">Medicago truncatula</name>
    <name type="common">Barrel medic</name>
    <name type="synonym">Medicago tribuloides</name>
    <dbReference type="NCBI Taxonomy" id="3880"/>
    <lineage>
        <taxon>Eukaryota</taxon>
        <taxon>Viridiplantae</taxon>
        <taxon>Streptophyta</taxon>
        <taxon>Embryophyta</taxon>
        <taxon>Tracheophyta</taxon>
        <taxon>Spermatophyta</taxon>
        <taxon>Magnoliopsida</taxon>
        <taxon>eudicotyledons</taxon>
        <taxon>Gunneridae</taxon>
        <taxon>Pentapetalae</taxon>
        <taxon>rosids</taxon>
        <taxon>fabids</taxon>
        <taxon>Fabales</taxon>
        <taxon>Fabaceae</taxon>
        <taxon>Papilionoideae</taxon>
        <taxon>50 kb inversion clade</taxon>
        <taxon>NPAAA clade</taxon>
        <taxon>Hologalegina</taxon>
        <taxon>IRL clade</taxon>
        <taxon>Trifolieae</taxon>
        <taxon>Medicago</taxon>
    </lineage>
</organism>
<evidence type="ECO:0000313" key="2">
    <source>
        <dbReference type="Proteomes" id="UP000265566"/>
    </source>
</evidence>
<dbReference type="EMBL" id="PSQE01000003">
    <property type="protein sequence ID" value="RHN69062.1"/>
    <property type="molecule type" value="Genomic_DNA"/>
</dbReference>
<protein>
    <submittedName>
        <fullName evidence="1">Uncharacterized protein</fullName>
    </submittedName>
</protein>
<comment type="caution">
    <text evidence="1">The sequence shown here is derived from an EMBL/GenBank/DDBJ whole genome shotgun (WGS) entry which is preliminary data.</text>
</comment>
<accession>A0A396IU37</accession>
<dbReference type="Proteomes" id="UP000265566">
    <property type="component" value="Chromosome 3"/>
</dbReference>
<gene>
    <name evidence="1" type="ORF">MtrunA17_Chr3g0120691</name>
</gene>
<reference evidence="2" key="1">
    <citation type="journal article" date="2018" name="Nat. Plants">
        <title>Whole-genome landscape of Medicago truncatula symbiotic genes.</title>
        <authorList>
            <person name="Pecrix Y."/>
            <person name="Staton S.E."/>
            <person name="Sallet E."/>
            <person name="Lelandais-Briere C."/>
            <person name="Moreau S."/>
            <person name="Carrere S."/>
            <person name="Blein T."/>
            <person name="Jardinaud M.F."/>
            <person name="Latrasse D."/>
            <person name="Zouine M."/>
            <person name="Zahm M."/>
            <person name="Kreplak J."/>
            <person name="Mayjonade B."/>
            <person name="Satge C."/>
            <person name="Perez M."/>
            <person name="Cauet S."/>
            <person name="Marande W."/>
            <person name="Chantry-Darmon C."/>
            <person name="Lopez-Roques C."/>
            <person name="Bouchez O."/>
            <person name="Berard A."/>
            <person name="Debelle F."/>
            <person name="Munos S."/>
            <person name="Bendahmane A."/>
            <person name="Berges H."/>
            <person name="Niebel A."/>
            <person name="Buitink J."/>
            <person name="Frugier F."/>
            <person name="Benhamed M."/>
            <person name="Crespi M."/>
            <person name="Gouzy J."/>
            <person name="Gamas P."/>
        </authorList>
    </citation>
    <scope>NUCLEOTIDE SEQUENCE [LARGE SCALE GENOMIC DNA]</scope>
    <source>
        <strain evidence="2">cv. Jemalong A17</strain>
    </source>
</reference>
<name>A0A396IU37_MEDTR</name>
<evidence type="ECO:0000313" key="1">
    <source>
        <dbReference type="EMBL" id="RHN69062.1"/>
    </source>
</evidence>
<dbReference type="Gramene" id="rna17490">
    <property type="protein sequence ID" value="RHN69062.1"/>
    <property type="gene ID" value="gene17490"/>
</dbReference>
<proteinExistence type="predicted"/>
<sequence length="57" mass="6692">MIPTMCRIVLIMPLNMDIDMAVFTRMMHNTPSDCAGRLDRPILMNKFVIHFMMQCVF</sequence>